<dbReference type="OrthoDB" id="6045329at2759"/>
<dbReference type="CTD" id="20329372"/>
<gene>
    <name evidence="2" type="ORF">T265_15207</name>
</gene>
<dbReference type="Proteomes" id="UP000054324">
    <property type="component" value="Unassembled WGS sequence"/>
</dbReference>
<dbReference type="InterPro" id="IPR009003">
    <property type="entry name" value="Peptidase_S1_PA"/>
</dbReference>
<dbReference type="EMBL" id="KL597009">
    <property type="protein sequence ID" value="KER20921.1"/>
    <property type="molecule type" value="Genomic_DNA"/>
</dbReference>
<keyword evidence="3" id="KW-1185">Reference proteome</keyword>
<accession>A0A074Z1J1</accession>
<evidence type="ECO:0000256" key="1">
    <source>
        <dbReference type="ARBA" id="ARBA00023157"/>
    </source>
</evidence>
<dbReference type="AlphaFoldDB" id="A0A074Z1J1"/>
<reference evidence="2 3" key="1">
    <citation type="submission" date="2013-11" db="EMBL/GenBank/DDBJ databases">
        <title>Opisthorchis viverrini - life in the bile duct.</title>
        <authorList>
            <person name="Young N.D."/>
            <person name="Nagarajan N."/>
            <person name="Lin S.J."/>
            <person name="Korhonen P.K."/>
            <person name="Jex A.R."/>
            <person name="Hall R.S."/>
            <person name="Safavi-Hemami H."/>
            <person name="Kaewkong W."/>
            <person name="Bertrand D."/>
            <person name="Gao S."/>
            <person name="Seet Q."/>
            <person name="Wongkham S."/>
            <person name="Teh B.T."/>
            <person name="Wongkham C."/>
            <person name="Intapan P.M."/>
            <person name="Maleewong W."/>
            <person name="Yang X."/>
            <person name="Hu M."/>
            <person name="Wang Z."/>
            <person name="Hofmann A."/>
            <person name="Sternberg P.W."/>
            <person name="Tan P."/>
            <person name="Wang J."/>
            <person name="Gasser R.B."/>
        </authorList>
    </citation>
    <scope>NUCLEOTIDE SEQUENCE [LARGE SCALE GENOMIC DNA]</scope>
</reference>
<dbReference type="RefSeq" id="XP_009175324.1">
    <property type="nucleotide sequence ID" value="XM_009177060.1"/>
</dbReference>
<dbReference type="SUPFAM" id="SSF50494">
    <property type="entry name" value="Trypsin-like serine proteases"/>
    <property type="match status" value="2"/>
</dbReference>
<evidence type="ECO:0000313" key="3">
    <source>
        <dbReference type="Proteomes" id="UP000054324"/>
    </source>
</evidence>
<protein>
    <recommendedName>
        <fullName evidence="4">Peptidase S1 domain-containing protein</fullName>
    </recommendedName>
</protein>
<dbReference type="PANTHER" id="PTHR24253">
    <property type="entry name" value="TRANSMEMBRANE PROTEASE SERINE"/>
    <property type="match status" value="1"/>
</dbReference>
<dbReference type="Gene3D" id="2.40.10.10">
    <property type="entry name" value="Trypsin-like serine proteases"/>
    <property type="match status" value="2"/>
</dbReference>
<feature type="non-terminal residue" evidence="2">
    <location>
        <position position="1"/>
    </location>
</feature>
<proteinExistence type="predicted"/>
<dbReference type="KEGG" id="ovi:T265_15207"/>
<dbReference type="GeneID" id="20329372"/>
<evidence type="ECO:0008006" key="4">
    <source>
        <dbReference type="Google" id="ProtNLM"/>
    </source>
</evidence>
<evidence type="ECO:0000313" key="2">
    <source>
        <dbReference type="EMBL" id="KER20921.1"/>
    </source>
</evidence>
<dbReference type="STRING" id="6198.A0A074Z1J1"/>
<dbReference type="PANTHER" id="PTHR24253:SF178">
    <property type="entry name" value="TRANSMEMBRANE PROTEASE SERINE 12"/>
    <property type="match status" value="1"/>
</dbReference>
<name>A0A074Z1J1_OPIVI</name>
<keyword evidence="1" id="KW-1015">Disulfide bond</keyword>
<sequence length="245" mass="27494">TFDIALLKLSTPLDLTRPNISIVNLPTAQNTTLPQLSETGVIAGFGYFLHPDMEPTIAQLATLKFVAHQICAQRHGVYSPTYNPCIDDDVTRPTFDITLLKLSTPLDLTRPNISIVNLPTAQNTALPQLNETGVIAGFGYFLHPDLEKTTAQLATFKVVTTEMFSTPRSVQSYVKLLHRRRCNKTCDAVYSVINENAYWRTVKLRLHSGFMTELVQLLARLDKLLEDRTTECFHQAIAQRSSKVF</sequence>
<dbReference type="InterPro" id="IPR043504">
    <property type="entry name" value="Peptidase_S1_PA_chymotrypsin"/>
</dbReference>
<feature type="non-terminal residue" evidence="2">
    <location>
        <position position="245"/>
    </location>
</feature>
<organism evidence="2 3">
    <name type="scientific">Opisthorchis viverrini</name>
    <name type="common">Southeast Asian liver fluke</name>
    <dbReference type="NCBI Taxonomy" id="6198"/>
    <lineage>
        <taxon>Eukaryota</taxon>
        <taxon>Metazoa</taxon>
        <taxon>Spiralia</taxon>
        <taxon>Lophotrochozoa</taxon>
        <taxon>Platyhelminthes</taxon>
        <taxon>Trematoda</taxon>
        <taxon>Digenea</taxon>
        <taxon>Opisthorchiida</taxon>
        <taxon>Opisthorchiata</taxon>
        <taxon>Opisthorchiidae</taxon>
        <taxon>Opisthorchis</taxon>
    </lineage>
</organism>